<dbReference type="GO" id="GO:0004806">
    <property type="term" value="F:triacylglycerol lipase activity"/>
    <property type="evidence" value="ECO:0007669"/>
    <property type="project" value="UniProtKB-UniRule"/>
</dbReference>
<dbReference type="PANTHER" id="PTHR34853">
    <property type="match status" value="1"/>
</dbReference>
<comment type="similarity">
    <text evidence="2">Belongs to the AB hydrolase superfamily. Lipase family.</text>
</comment>
<feature type="chain" id="PRO_5034371097" evidence="2">
    <location>
        <begin position="18"/>
        <end position="395"/>
    </location>
</feature>
<comment type="caution">
    <text evidence="3">The sequence shown here is derived from an EMBL/GenBank/DDBJ whole genome shotgun (WGS) entry which is preliminary data.</text>
</comment>
<evidence type="ECO:0000313" key="4">
    <source>
        <dbReference type="Proteomes" id="UP000664169"/>
    </source>
</evidence>
<dbReference type="EMBL" id="CAJPDQ010000034">
    <property type="protein sequence ID" value="CAF9929935.1"/>
    <property type="molecule type" value="Genomic_DNA"/>
</dbReference>
<protein>
    <submittedName>
        <fullName evidence="3">Uncharacterized protein</fullName>
    </submittedName>
</protein>
<dbReference type="AlphaFoldDB" id="A0A8H3IQS7"/>
<gene>
    <name evidence="3" type="ORF">GOMPHAMPRED_005518</name>
</gene>
<keyword evidence="1" id="KW-0378">Hydrolase</keyword>
<dbReference type="Gene3D" id="3.40.50.1820">
    <property type="entry name" value="alpha/beta hydrolase"/>
    <property type="match status" value="1"/>
</dbReference>
<evidence type="ECO:0000256" key="2">
    <source>
        <dbReference type="PIRNR" id="PIRNR029171"/>
    </source>
</evidence>
<keyword evidence="4" id="KW-1185">Reference proteome</keyword>
<proteinExistence type="inferred from homology"/>
<feature type="signal peptide" evidence="2">
    <location>
        <begin position="1"/>
        <end position="17"/>
    </location>
</feature>
<dbReference type="Pfam" id="PF03583">
    <property type="entry name" value="LIP"/>
    <property type="match status" value="1"/>
</dbReference>
<keyword evidence="2" id="KW-0732">Signal</keyword>
<dbReference type="SUPFAM" id="SSF53474">
    <property type="entry name" value="alpha/beta-Hydrolases"/>
    <property type="match status" value="1"/>
</dbReference>
<dbReference type="OrthoDB" id="2373480at2759"/>
<dbReference type="Proteomes" id="UP000664169">
    <property type="component" value="Unassembled WGS sequence"/>
</dbReference>
<evidence type="ECO:0000313" key="3">
    <source>
        <dbReference type="EMBL" id="CAF9929935.1"/>
    </source>
</evidence>
<dbReference type="PIRSF" id="PIRSF029171">
    <property type="entry name" value="Esterase_LipA"/>
    <property type="match status" value="1"/>
</dbReference>
<dbReference type="Gene3D" id="1.10.260.130">
    <property type="match status" value="1"/>
</dbReference>
<evidence type="ECO:0000256" key="1">
    <source>
        <dbReference type="ARBA" id="ARBA00022801"/>
    </source>
</evidence>
<reference evidence="3" key="1">
    <citation type="submission" date="2021-03" db="EMBL/GenBank/DDBJ databases">
        <authorList>
            <person name="Tagirdzhanova G."/>
        </authorList>
    </citation>
    <scope>NUCLEOTIDE SEQUENCE</scope>
</reference>
<dbReference type="PANTHER" id="PTHR34853:SF5">
    <property type="entry name" value="LIP-DOMAIN-CONTAINING PROTEIN-RELATED"/>
    <property type="match status" value="1"/>
</dbReference>
<accession>A0A8H3IQS7</accession>
<dbReference type="InterPro" id="IPR005152">
    <property type="entry name" value="Lipase_secreted"/>
</dbReference>
<organism evidence="3 4">
    <name type="scientific">Gomphillus americanus</name>
    <dbReference type="NCBI Taxonomy" id="1940652"/>
    <lineage>
        <taxon>Eukaryota</taxon>
        <taxon>Fungi</taxon>
        <taxon>Dikarya</taxon>
        <taxon>Ascomycota</taxon>
        <taxon>Pezizomycotina</taxon>
        <taxon>Lecanoromycetes</taxon>
        <taxon>OSLEUM clade</taxon>
        <taxon>Ostropomycetidae</taxon>
        <taxon>Ostropales</taxon>
        <taxon>Graphidaceae</taxon>
        <taxon>Gomphilloideae</taxon>
        <taxon>Gomphillus</taxon>
    </lineage>
</organism>
<sequence>MVFFFAAFLLVLQVVAAASLHRRNEPIPPSQDPFYTAPPNFQKAVPGQILRARLAPGNLSSIAGAAYALNLLYRTTDSNLAPSWAVTTLFVPAKPKKVLLSYQFPEDSVDIDGAPSYLFYHPGDMPADINNAVAQGWVVNVPDYEGPFSQFTVGIQSGLATLDSVRAALTLFPVKNYAMWGYSGGTIASEWAAELVSKYAPELKFSGMAIGGTVANLTASLETINGGTFASLVASSLIGLSRQNPAANQFLMQHLIPATKNQFLAIQQENFFDAIPNYAGQNIFSYFDNDILHSQPIQQVISTNGIMGTHGVPPMQTFFYHAINDELIPIQYTDALVNKYCTAGAKILYKRNSVGTHLPEAFEEDSDVFQWLVGVLENGQTMTGCNIQNVTITGS</sequence>
<dbReference type="InterPro" id="IPR029058">
    <property type="entry name" value="AB_hydrolase_fold"/>
</dbReference>
<dbReference type="GO" id="GO:0016042">
    <property type="term" value="P:lipid catabolic process"/>
    <property type="evidence" value="ECO:0007669"/>
    <property type="project" value="UniProtKB-UniRule"/>
</dbReference>
<name>A0A8H3IQS7_9LECA</name>